<name>A0A1F6TXH9_9PROT</name>
<dbReference type="PROSITE" id="PS00674">
    <property type="entry name" value="AAA"/>
    <property type="match status" value="1"/>
</dbReference>
<keyword evidence="6 15" id="KW-0479">Metal-binding</keyword>
<dbReference type="InterPro" id="IPR041569">
    <property type="entry name" value="AAA_lid_3"/>
</dbReference>
<organism evidence="19 20">
    <name type="scientific">Candidatus Muproteobacteria bacterium RIFCSPLOWO2_01_FULL_60_18</name>
    <dbReference type="NCBI Taxonomy" id="1817768"/>
    <lineage>
        <taxon>Bacteria</taxon>
        <taxon>Pseudomonadati</taxon>
        <taxon>Pseudomonadota</taxon>
        <taxon>Candidatus Muproteobacteria</taxon>
    </lineage>
</organism>
<evidence type="ECO:0000256" key="16">
    <source>
        <dbReference type="RuleBase" id="RU003651"/>
    </source>
</evidence>
<evidence type="ECO:0000256" key="10">
    <source>
        <dbReference type="ARBA" id="ARBA00022840"/>
    </source>
</evidence>
<evidence type="ECO:0000256" key="5">
    <source>
        <dbReference type="ARBA" id="ARBA00022692"/>
    </source>
</evidence>
<comment type="cofactor">
    <cofactor evidence="15">
        <name>Zn(2+)</name>
        <dbReference type="ChEBI" id="CHEBI:29105"/>
    </cofactor>
    <text evidence="15">Binds 1 zinc ion per subunit.</text>
</comment>
<evidence type="ECO:0000259" key="18">
    <source>
        <dbReference type="SMART" id="SM00382"/>
    </source>
</evidence>
<sequence length="635" mass="70164">MNNLTKNLLLWLVIAIVLMSVFNNFGSRQQATRPMEYSTFIQKVRQKEVDRVTIQGREVSGKLKSNESFTTYSPGDPGMIGDLIDHGVAFDAKPQEEQSLLLTIFINWFPLLLLVGVWVFFMRQMQGGLGGRGAMSFGKSKARMLSEEQNKITFDDVAGVEEAKEEVGELVEFLRDPAKFQKLGGRIPKGVLMTGAPGTGKTLLAKAIAGEAKVPFFSISGSDFVEMFVGVGASRVRDMFEQAKKHAPCIIFIDEIDAVGRQRGAGLGGGHDEREQTLNQLLVEMDGFEGTEGVIVIAATNRPDVLDPALLRPGRFDRQVYVPLPDIRGREQILKVHMRKVPVSDDVDANIIARGTPGFSGADLANLVNEAALFAARANKRLVDMQDFEKAKDKVVMGAERRSIVMPEKERMNTAYHESGHTVVAKSLPNTDPVHKVTIIPRGRALGVTMQLPTEDRYSHDRDSLLSTIAVLMGGRIAEEIFMHQMTTGAANDFERATDLARNMVMRWGMSDVLGTRVYGDNQSEVFLGRDVMTHKNMSNAVAELVDKEIRRIVDEQYAKARAIIEENRDKVEKMTKALLEWETLESDQIEAIMTGKEPRPPAGTSGTPKDEKGSPKKPSGKAVKPRLDSPAGEH</sequence>
<keyword evidence="3 15" id="KW-1003">Cell membrane</keyword>
<keyword evidence="11 15" id="KW-1133">Transmembrane helix</keyword>
<proteinExistence type="inferred from homology"/>
<feature type="domain" description="AAA+ ATPase" evidence="18">
    <location>
        <begin position="187"/>
        <end position="326"/>
    </location>
</feature>
<evidence type="ECO:0000256" key="8">
    <source>
        <dbReference type="ARBA" id="ARBA00022801"/>
    </source>
</evidence>
<dbReference type="EC" id="3.4.24.-" evidence="15"/>
<dbReference type="GO" id="GO:0004222">
    <property type="term" value="F:metalloendopeptidase activity"/>
    <property type="evidence" value="ECO:0007669"/>
    <property type="project" value="InterPro"/>
</dbReference>
<dbReference type="GO" id="GO:0008270">
    <property type="term" value="F:zinc ion binding"/>
    <property type="evidence" value="ECO:0007669"/>
    <property type="project" value="UniProtKB-UniRule"/>
</dbReference>
<dbReference type="GO" id="GO:0006508">
    <property type="term" value="P:proteolysis"/>
    <property type="evidence" value="ECO:0007669"/>
    <property type="project" value="UniProtKB-KW"/>
</dbReference>
<dbReference type="Gene3D" id="3.30.720.210">
    <property type="match status" value="1"/>
</dbReference>
<dbReference type="Pfam" id="PF00004">
    <property type="entry name" value="AAA"/>
    <property type="match status" value="1"/>
</dbReference>
<keyword evidence="13 15" id="KW-0472">Membrane</keyword>
<evidence type="ECO:0000256" key="13">
    <source>
        <dbReference type="ARBA" id="ARBA00023136"/>
    </source>
</evidence>
<dbReference type="SMART" id="SM00382">
    <property type="entry name" value="AAA"/>
    <property type="match status" value="1"/>
</dbReference>
<dbReference type="FunFam" id="3.40.50.300:FF:000001">
    <property type="entry name" value="ATP-dependent zinc metalloprotease FtsH"/>
    <property type="match status" value="1"/>
</dbReference>
<dbReference type="Gene3D" id="3.40.50.300">
    <property type="entry name" value="P-loop containing nucleotide triphosphate hydrolases"/>
    <property type="match status" value="1"/>
</dbReference>
<evidence type="ECO:0000256" key="4">
    <source>
        <dbReference type="ARBA" id="ARBA00022670"/>
    </source>
</evidence>
<evidence type="ECO:0000256" key="15">
    <source>
        <dbReference type="HAMAP-Rule" id="MF_01458"/>
    </source>
</evidence>
<comment type="similarity">
    <text evidence="16">Belongs to the AAA ATPase family.</text>
</comment>
<dbReference type="Gene3D" id="1.20.58.760">
    <property type="entry name" value="Peptidase M41"/>
    <property type="match status" value="1"/>
</dbReference>
<protein>
    <recommendedName>
        <fullName evidence="15">ATP-dependent zinc metalloprotease FtsH</fullName>
        <ecNumber evidence="15">3.4.24.-</ecNumber>
    </recommendedName>
</protein>
<dbReference type="NCBIfam" id="TIGR01241">
    <property type="entry name" value="FtsH_fam"/>
    <property type="match status" value="1"/>
</dbReference>
<dbReference type="PANTHER" id="PTHR23076:SF97">
    <property type="entry name" value="ATP-DEPENDENT ZINC METALLOPROTEASE YME1L1"/>
    <property type="match status" value="1"/>
</dbReference>
<reference evidence="19 20" key="1">
    <citation type="journal article" date="2016" name="Nat. Commun.">
        <title>Thousands of microbial genomes shed light on interconnected biogeochemical processes in an aquifer system.</title>
        <authorList>
            <person name="Anantharaman K."/>
            <person name="Brown C.T."/>
            <person name="Hug L.A."/>
            <person name="Sharon I."/>
            <person name="Castelle C.J."/>
            <person name="Probst A.J."/>
            <person name="Thomas B.C."/>
            <person name="Singh A."/>
            <person name="Wilkins M.J."/>
            <person name="Karaoz U."/>
            <person name="Brodie E.L."/>
            <person name="Williams K.H."/>
            <person name="Hubbard S.S."/>
            <person name="Banfield J.F."/>
        </authorList>
    </citation>
    <scope>NUCLEOTIDE SEQUENCE [LARGE SCALE GENOMIC DNA]</scope>
</reference>
<dbReference type="FunFam" id="1.10.8.60:FF:000001">
    <property type="entry name" value="ATP-dependent zinc metalloprotease FtsH"/>
    <property type="match status" value="1"/>
</dbReference>
<gene>
    <name evidence="15" type="primary">ftsH</name>
    <name evidence="19" type="ORF">A3A87_04445</name>
</gene>
<dbReference type="GO" id="GO:0005886">
    <property type="term" value="C:plasma membrane"/>
    <property type="evidence" value="ECO:0007669"/>
    <property type="project" value="UniProtKB-SubCell"/>
</dbReference>
<dbReference type="InterPro" id="IPR027417">
    <property type="entry name" value="P-loop_NTPase"/>
</dbReference>
<comment type="caution">
    <text evidence="15">Lacks conserved residue(s) required for the propagation of feature annotation.</text>
</comment>
<dbReference type="InterPro" id="IPR003960">
    <property type="entry name" value="ATPase_AAA_CS"/>
</dbReference>
<keyword evidence="19" id="KW-0132">Cell division</keyword>
<feature type="active site" evidence="15">
    <location>
        <position position="418"/>
    </location>
</feature>
<keyword evidence="12 15" id="KW-0482">Metalloprotease</keyword>
<dbReference type="InterPro" id="IPR000642">
    <property type="entry name" value="Peptidase_M41"/>
</dbReference>
<evidence type="ECO:0000256" key="17">
    <source>
        <dbReference type="SAM" id="MobiDB-lite"/>
    </source>
</evidence>
<dbReference type="Gene3D" id="1.10.8.60">
    <property type="match status" value="1"/>
</dbReference>
<dbReference type="AlphaFoldDB" id="A0A1F6TXH9"/>
<dbReference type="FunFam" id="1.20.58.760:FF:000001">
    <property type="entry name" value="ATP-dependent zinc metalloprotease FtsH"/>
    <property type="match status" value="1"/>
</dbReference>
<feature type="binding site" evidence="15">
    <location>
        <begin position="195"/>
        <end position="202"/>
    </location>
    <ligand>
        <name>ATP</name>
        <dbReference type="ChEBI" id="CHEBI:30616"/>
    </ligand>
</feature>
<comment type="caution">
    <text evidence="19">The sequence shown here is derived from an EMBL/GenBank/DDBJ whole genome shotgun (WGS) entry which is preliminary data.</text>
</comment>
<evidence type="ECO:0000256" key="7">
    <source>
        <dbReference type="ARBA" id="ARBA00022741"/>
    </source>
</evidence>
<keyword evidence="10 15" id="KW-0067">ATP-binding</keyword>
<dbReference type="SUPFAM" id="SSF140990">
    <property type="entry name" value="FtsH protease domain-like"/>
    <property type="match status" value="1"/>
</dbReference>
<keyword evidence="9 15" id="KW-0862">Zinc</keyword>
<feature type="compositionally biased region" description="Basic and acidic residues" evidence="17">
    <location>
        <begin position="626"/>
        <end position="635"/>
    </location>
</feature>
<feature type="binding site" evidence="15">
    <location>
        <position position="417"/>
    </location>
    <ligand>
        <name>Zn(2+)</name>
        <dbReference type="ChEBI" id="CHEBI:29105"/>
        <note>catalytic</note>
    </ligand>
</feature>
<dbReference type="CDD" id="cd19501">
    <property type="entry name" value="RecA-like_FtsH"/>
    <property type="match status" value="1"/>
</dbReference>
<feature type="binding site" evidence="15">
    <location>
        <position position="421"/>
    </location>
    <ligand>
        <name>Zn(2+)</name>
        <dbReference type="ChEBI" id="CHEBI:29105"/>
        <note>catalytic</note>
    </ligand>
</feature>
<dbReference type="PANTHER" id="PTHR23076">
    <property type="entry name" value="METALLOPROTEASE M41 FTSH"/>
    <property type="match status" value="1"/>
</dbReference>
<comment type="similarity">
    <text evidence="2 15">In the C-terminal section; belongs to the peptidase M41 family.</text>
</comment>
<dbReference type="InterPro" id="IPR003959">
    <property type="entry name" value="ATPase_AAA_core"/>
</dbReference>
<evidence type="ECO:0000256" key="3">
    <source>
        <dbReference type="ARBA" id="ARBA00022475"/>
    </source>
</evidence>
<keyword evidence="5 15" id="KW-0812">Transmembrane</keyword>
<evidence type="ECO:0000313" key="20">
    <source>
        <dbReference type="Proteomes" id="UP000179037"/>
    </source>
</evidence>
<dbReference type="InterPro" id="IPR037219">
    <property type="entry name" value="Peptidase_M41-like"/>
</dbReference>
<feature type="region of interest" description="Disordered" evidence="17">
    <location>
        <begin position="590"/>
        <end position="635"/>
    </location>
</feature>
<keyword evidence="4 15" id="KW-0645">Protease</keyword>
<dbReference type="Pfam" id="PF01434">
    <property type="entry name" value="Peptidase_M41"/>
    <property type="match status" value="1"/>
</dbReference>
<dbReference type="GO" id="GO:0030163">
    <property type="term" value="P:protein catabolic process"/>
    <property type="evidence" value="ECO:0007669"/>
    <property type="project" value="UniProtKB-UniRule"/>
</dbReference>
<comment type="subunit">
    <text evidence="15">Homohexamer.</text>
</comment>
<dbReference type="InterPro" id="IPR011546">
    <property type="entry name" value="Pept_M41_FtsH_extracell"/>
</dbReference>
<dbReference type="GO" id="GO:0004176">
    <property type="term" value="F:ATP-dependent peptidase activity"/>
    <property type="evidence" value="ECO:0007669"/>
    <property type="project" value="InterPro"/>
</dbReference>
<keyword evidence="7 15" id="KW-0547">Nucleotide-binding</keyword>
<dbReference type="InterPro" id="IPR005936">
    <property type="entry name" value="FtsH"/>
</dbReference>
<evidence type="ECO:0000256" key="2">
    <source>
        <dbReference type="ARBA" id="ARBA00010044"/>
    </source>
</evidence>
<dbReference type="GO" id="GO:0016887">
    <property type="term" value="F:ATP hydrolysis activity"/>
    <property type="evidence" value="ECO:0007669"/>
    <property type="project" value="UniProtKB-UniRule"/>
</dbReference>
<dbReference type="GO" id="GO:0051301">
    <property type="term" value="P:cell division"/>
    <property type="evidence" value="ECO:0007669"/>
    <property type="project" value="UniProtKB-KW"/>
</dbReference>
<evidence type="ECO:0000256" key="11">
    <source>
        <dbReference type="ARBA" id="ARBA00022989"/>
    </source>
</evidence>
<dbReference type="Pfam" id="PF17862">
    <property type="entry name" value="AAA_lid_3"/>
    <property type="match status" value="1"/>
</dbReference>
<accession>A0A1F6TXH9</accession>
<keyword evidence="19" id="KW-0131">Cell cycle</keyword>
<evidence type="ECO:0000256" key="9">
    <source>
        <dbReference type="ARBA" id="ARBA00022833"/>
    </source>
</evidence>
<evidence type="ECO:0000256" key="6">
    <source>
        <dbReference type="ARBA" id="ARBA00022723"/>
    </source>
</evidence>
<feature type="binding site" evidence="15">
    <location>
        <position position="493"/>
    </location>
    <ligand>
        <name>Zn(2+)</name>
        <dbReference type="ChEBI" id="CHEBI:29105"/>
        <note>catalytic</note>
    </ligand>
</feature>
<keyword evidence="8 15" id="KW-0378">Hydrolase</keyword>
<dbReference type="HAMAP" id="MF_01458">
    <property type="entry name" value="FtsH"/>
    <property type="match status" value="1"/>
</dbReference>
<evidence type="ECO:0000313" key="19">
    <source>
        <dbReference type="EMBL" id="OGI49820.1"/>
    </source>
</evidence>
<comment type="function">
    <text evidence="15">Acts as a processive, ATP-dependent zinc metallopeptidase for both cytoplasmic and membrane proteins. Plays a role in the quality control of integral membrane proteins.</text>
</comment>
<comment type="similarity">
    <text evidence="14 15">In the central section; belongs to the AAA ATPase family.</text>
</comment>
<feature type="transmembrane region" description="Helical" evidence="15">
    <location>
        <begin position="100"/>
        <end position="122"/>
    </location>
</feature>
<comment type="subcellular location">
    <subcellularLocation>
        <location evidence="15">Cell membrane</location>
        <topology evidence="15">Multi-pass membrane protein</topology>
        <orientation evidence="15">Cytoplasmic side</orientation>
    </subcellularLocation>
    <subcellularLocation>
        <location evidence="1">Membrane</location>
    </subcellularLocation>
</comment>
<dbReference type="InterPro" id="IPR003593">
    <property type="entry name" value="AAA+_ATPase"/>
</dbReference>
<evidence type="ECO:0000256" key="1">
    <source>
        <dbReference type="ARBA" id="ARBA00004370"/>
    </source>
</evidence>
<dbReference type="Proteomes" id="UP000179037">
    <property type="component" value="Unassembled WGS sequence"/>
</dbReference>
<dbReference type="EMBL" id="MFTC01000087">
    <property type="protein sequence ID" value="OGI49820.1"/>
    <property type="molecule type" value="Genomic_DNA"/>
</dbReference>
<dbReference type="Pfam" id="PF06480">
    <property type="entry name" value="FtsH_ext"/>
    <property type="match status" value="1"/>
</dbReference>
<evidence type="ECO:0000256" key="14">
    <source>
        <dbReference type="ARBA" id="ARBA00061570"/>
    </source>
</evidence>
<dbReference type="SUPFAM" id="SSF52540">
    <property type="entry name" value="P-loop containing nucleoside triphosphate hydrolases"/>
    <property type="match status" value="1"/>
</dbReference>
<dbReference type="STRING" id="1817768.A3A87_04445"/>
<dbReference type="GO" id="GO:0005524">
    <property type="term" value="F:ATP binding"/>
    <property type="evidence" value="ECO:0007669"/>
    <property type="project" value="UniProtKB-UniRule"/>
</dbReference>
<evidence type="ECO:0000256" key="12">
    <source>
        <dbReference type="ARBA" id="ARBA00023049"/>
    </source>
</evidence>